<dbReference type="EMBL" id="FWFS01000003">
    <property type="protein sequence ID" value="SLN32882.1"/>
    <property type="molecule type" value="Genomic_DNA"/>
</dbReference>
<keyword evidence="3" id="KW-1185">Reference proteome</keyword>
<dbReference type="Proteomes" id="UP000193862">
    <property type="component" value="Unassembled WGS sequence"/>
</dbReference>
<name>A0A1Y5S5B9_9RHOB</name>
<evidence type="ECO:0008006" key="4">
    <source>
        <dbReference type="Google" id="ProtNLM"/>
    </source>
</evidence>
<proteinExistence type="predicted"/>
<dbReference type="RefSeq" id="WP_143267428.1">
    <property type="nucleotide sequence ID" value="NZ_FWFS01000003.1"/>
</dbReference>
<gene>
    <name evidence="2" type="ORF">AQS8620_01112</name>
</gene>
<feature type="compositionally biased region" description="Pro residues" evidence="1">
    <location>
        <begin position="7"/>
        <end position="18"/>
    </location>
</feature>
<sequence length="61" mass="6894">MHRDPHLPMPNRAPAPRHPPVEQDDFLAQLDAALARYDSDGDGLLSEAQWRCVEIAFQNGR</sequence>
<accession>A0A1Y5S5B9</accession>
<protein>
    <recommendedName>
        <fullName evidence="4">EF-hand domain-containing protein</fullName>
    </recommendedName>
</protein>
<feature type="region of interest" description="Disordered" evidence="1">
    <location>
        <begin position="1"/>
        <end position="23"/>
    </location>
</feature>
<evidence type="ECO:0000256" key="1">
    <source>
        <dbReference type="SAM" id="MobiDB-lite"/>
    </source>
</evidence>
<evidence type="ECO:0000313" key="2">
    <source>
        <dbReference type="EMBL" id="SLN32882.1"/>
    </source>
</evidence>
<organism evidence="2 3">
    <name type="scientific">Aquimixticola soesokkakensis</name>
    <dbReference type="NCBI Taxonomy" id="1519096"/>
    <lineage>
        <taxon>Bacteria</taxon>
        <taxon>Pseudomonadati</taxon>
        <taxon>Pseudomonadota</taxon>
        <taxon>Alphaproteobacteria</taxon>
        <taxon>Rhodobacterales</taxon>
        <taxon>Paracoccaceae</taxon>
        <taxon>Aquimixticola</taxon>
    </lineage>
</organism>
<dbReference type="AlphaFoldDB" id="A0A1Y5S5B9"/>
<evidence type="ECO:0000313" key="3">
    <source>
        <dbReference type="Proteomes" id="UP000193862"/>
    </source>
</evidence>
<reference evidence="2 3" key="1">
    <citation type="submission" date="2017-03" db="EMBL/GenBank/DDBJ databases">
        <authorList>
            <person name="Afonso C.L."/>
            <person name="Miller P.J."/>
            <person name="Scott M.A."/>
            <person name="Spackman E."/>
            <person name="Goraichik I."/>
            <person name="Dimitrov K.M."/>
            <person name="Suarez D.L."/>
            <person name="Swayne D.E."/>
        </authorList>
    </citation>
    <scope>NUCLEOTIDE SEQUENCE [LARGE SCALE GENOMIC DNA]</scope>
    <source>
        <strain evidence="2 3">CECT 8620</strain>
    </source>
</reference>